<gene>
    <name evidence="1" type="ORF">AAFP95_01775</name>
</gene>
<accession>A0AAU6WQR4</accession>
<protein>
    <submittedName>
        <fullName evidence="1">Uncharacterized protein</fullName>
    </submittedName>
</protein>
<reference evidence="1 2" key="1">
    <citation type="submission" date="2024-04" db="EMBL/GenBank/DDBJ databases">
        <title>Genome sequencing and assembly of rice foliar adapted Chryseobacterium endophyticum OsEnb-ALM-A6.</title>
        <authorList>
            <person name="Kumar S."/>
            <person name="Javed M."/>
            <person name="Chouhan V."/>
            <person name="Charishma K."/>
            <person name="Patel A."/>
            <person name="Kumar M."/>
            <person name="Sahu K.P."/>
            <person name="Kumar A."/>
        </authorList>
    </citation>
    <scope>NUCLEOTIDE SEQUENCE [LARGE SCALE GENOMIC DNA]</scope>
    <source>
        <strain evidence="1 2">OsEnb-ALM-A6</strain>
    </source>
</reference>
<name>A0AAU6WQR4_9FLAO</name>
<proteinExistence type="predicted"/>
<dbReference type="EMBL" id="CP154834">
    <property type="protein sequence ID" value="XAO74800.1"/>
    <property type="molecule type" value="Genomic_DNA"/>
</dbReference>
<sequence>MASHESVSRSINHHLSIGGEIIIPSAHWSYQKEEISSSFLKEGINTILFTSPSAGIKYKIRNLKIVFEKDRRESKDYQISSVLSGDMLYIKGISKNNNIKINNADVSWNHGEFEKVLKLTAEEKSLVIIL</sequence>
<dbReference type="Proteomes" id="UP001463665">
    <property type="component" value="Chromosome"/>
</dbReference>
<organism evidence="1 2">
    <name type="scientific">Chryseobacterium endophyticum</name>
    <dbReference type="NCBI Taxonomy" id="1854762"/>
    <lineage>
        <taxon>Bacteria</taxon>
        <taxon>Pseudomonadati</taxon>
        <taxon>Bacteroidota</taxon>
        <taxon>Flavobacteriia</taxon>
        <taxon>Flavobacteriales</taxon>
        <taxon>Weeksellaceae</taxon>
        <taxon>Chryseobacterium group</taxon>
        <taxon>Chryseobacterium</taxon>
    </lineage>
</organism>
<dbReference type="AlphaFoldDB" id="A0AAU6WQR4"/>
<dbReference type="RefSeq" id="WP_345766776.1">
    <property type="nucleotide sequence ID" value="NZ_CP154834.1"/>
</dbReference>
<evidence type="ECO:0000313" key="2">
    <source>
        <dbReference type="Proteomes" id="UP001463665"/>
    </source>
</evidence>
<keyword evidence="2" id="KW-1185">Reference proteome</keyword>
<evidence type="ECO:0000313" key="1">
    <source>
        <dbReference type="EMBL" id="XAO74800.1"/>
    </source>
</evidence>